<dbReference type="Proteomes" id="UP001498398">
    <property type="component" value="Unassembled WGS sequence"/>
</dbReference>
<accession>A0ABR1IKD8</accession>
<evidence type="ECO:0000313" key="2">
    <source>
        <dbReference type="Proteomes" id="UP001498398"/>
    </source>
</evidence>
<organism evidence="1 2">
    <name type="scientific">Marasmiellus scandens</name>
    <dbReference type="NCBI Taxonomy" id="2682957"/>
    <lineage>
        <taxon>Eukaryota</taxon>
        <taxon>Fungi</taxon>
        <taxon>Dikarya</taxon>
        <taxon>Basidiomycota</taxon>
        <taxon>Agaricomycotina</taxon>
        <taxon>Agaricomycetes</taxon>
        <taxon>Agaricomycetidae</taxon>
        <taxon>Agaricales</taxon>
        <taxon>Marasmiineae</taxon>
        <taxon>Omphalotaceae</taxon>
        <taxon>Marasmiellus</taxon>
    </lineage>
</organism>
<evidence type="ECO:0000313" key="1">
    <source>
        <dbReference type="EMBL" id="KAK7435134.1"/>
    </source>
</evidence>
<protein>
    <submittedName>
        <fullName evidence="1">Uncharacterized protein</fullName>
    </submittedName>
</protein>
<keyword evidence="2" id="KW-1185">Reference proteome</keyword>
<comment type="caution">
    <text evidence="1">The sequence shown here is derived from an EMBL/GenBank/DDBJ whole genome shotgun (WGS) entry which is preliminary data.</text>
</comment>
<reference evidence="1 2" key="1">
    <citation type="submission" date="2024-01" db="EMBL/GenBank/DDBJ databases">
        <title>A draft genome for the cacao thread blight pathogen Marasmiellus scandens.</title>
        <authorList>
            <person name="Baruah I.K."/>
            <person name="Leung J."/>
            <person name="Bukari Y."/>
            <person name="Amoako-Attah I."/>
            <person name="Meinhardt L.W."/>
            <person name="Bailey B.A."/>
            <person name="Cohen S.P."/>
        </authorList>
    </citation>
    <scope>NUCLEOTIDE SEQUENCE [LARGE SCALE GENOMIC DNA]</scope>
    <source>
        <strain evidence="1 2">GH-19</strain>
    </source>
</reference>
<proteinExistence type="predicted"/>
<name>A0ABR1IKD8_9AGAR</name>
<dbReference type="EMBL" id="JBANRG010000111">
    <property type="protein sequence ID" value="KAK7435134.1"/>
    <property type="molecule type" value="Genomic_DNA"/>
</dbReference>
<gene>
    <name evidence="1" type="ORF">VKT23_019827</name>
</gene>
<sequence length="746" mass="84850">MEDYPNLNLTEAMLQKSQHSPEERDIRAVKFTMSSLTDDTDLLPLLEAVPDLIYSPIGLRSANISLVDPLLASSSTQLNIIPRINSFMARSGAWTASQLHTLSMTICPKALWALAYLFLQNQRRIWKQSTNPDNIETFLFDRNVVEVLSTSQFLQKEFACSALAAVRLVRGFGYFFVATKAMRAPFFSDDQGLLKRLEVVLRVWKDIDLPGASGLASLLDSVGDVMEVLRNENVNPDDSVNQSIRNLLEDRAFPILERRWKANQIAILSEFLVNCLETNTYPNQFPLLYNIVFPDGHPSGSSITAFQDDEVDSVYKSIRLIQSTIITTGRYSAITDEVAKCSLRLFFLIPQARSNNQQPIEFRKVIQTYIIARGDSDRVALKDLWEKDQYSCLGNCILHDILHNQFLDTEHVDICIIAMWQLCKTALHTQSRNHIPEIAHKFAKDLFPALRNAHEKIQQHKLYTTIKLFIDWIVLNNVGVFVGHVVDGDHLVFRQDRILRGQVPDDQVMDNIYTLGREMLPDLFSPEFKISRTPFTYARGLPGDKDLSRSLQEMNHMSSTFQPFRSYFMSVNLILVARLVAIIARDSDLDEEHNVRLLERLILDFRFYGSSANEESQVRFADSLLDLAFTFVEKPGANLPSSVLKIIFNKTNTSFSWKWISSRRCAQILLESIQKLEDSGNSVDIGMCQEDFDPILDICWEVIDDSGQIRNIARMAETVSLDSEISTESSEVTEVGSECVKVMDRG</sequence>